<dbReference type="PANTHER" id="PTHR44791">
    <property type="entry name" value="TELOMERASE PROTEIN COMPONENT 1 TEP1"/>
    <property type="match status" value="1"/>
</dbReference>
<dbReference type="Gene3D" id="2.130.10.10">
    <property type="entry name" value="YVTN repeat-like/Quinoprotein amine dehydrogenase"/>
    <property type="match status" value="2"/>
</dbReference>
<dbReference type="PANTHER" id="PTHR44791:SF1">
    <property type="entry name" value="TELOMERASE PROTEIN COMPONENT 1"/>
    <property type="match status" value="1"/>
</dbReference>
<dbReference type="Proteomes" id="UP000472274">
    <property type="component" value="Unplaced"/>
</dbReference>
<dbReference type="SUPFAM" id="SSF140864">
    <property type="entry name" value="TROVE domain-like"/>
    <property type="match status" value="1"/>
</dbReference>
<dbReference type="Ensembl" id="ENSTMTT00000009647.1">
    <property type="protein sequence ID" value="ENSTMTP00000009333.1"/>
    <property type="gene ID" value="ENSTMTG00000006739.1"/>
</dbReference>
<dbReference type="GO" id="GO:0005697">
    <property type="term" value="C:telomerase holoenzyme complex"/>
    <property type="evidence" value="ECO:0007669"/>
    <property type="project" value="TreeGrafter"/>
</dbReference>
<feature type="repeat" description="WD" evidence="1">
    <location>
        <begin position="1758"/>
        <end position="1790"/>
    </location>
</feature>
<dbReference type="GO" id="GO:0003720">
    <property type="term" value="F:telomerase activity"/>
    <property type="evidence" value="ECO:0007669"/>
    <property type="project" value="TreeGrafter"/>
</dbReference>
<reference evidence="5" key="2">
    <citation type="submission" date="2025-09" db="UniProtKB">
        <authorList>
            <consortium name="Ensembl"/>
        </authorList>
    </citation>
    <scope>IDENTIFICATION</scope>
</reference>
<dbReference type="GO" id="GO:0000722">
    <property type="term" value="P:telomere maintenance via recombination"/>
    <property type="evidence" value="ECO:0007669"/>
    <property type="project" value="TreeGrafter"/>
</dbReference>
<dbReference type="SUPFAM" id="SSF50978">
    <property type="entry name" value="WD40 repeat-like"/>
    <property type="match status" value="1"/>
</dbReference>
<accession>A0A674IMG3</accession>
<dbReference type="InterPro" id="IPR001680">
    <property type="entry name" value="WD40_rpt"/>
</dbReference>
<dbReference type="InterPro" id="IPR008858">
    <property type="entry name" value="TROVE_dom"/>
</dbReference>
<dbReference type="InterPro" id="IPR015943">
    <property type="entry name" value="WD40/YVTN_repeat-like_dom_sf"/>
</dbReference>
<feature type="region of interest" description="Disordered" evidence="2">
    <location>
        <begin position="66"/>
        <end position="138"/>
    </location>
</feature>
<dbReference type="InterPro" id="IPR036465">
    <property type="entry name" value="vWFA_dom_sf"/>
</dbReference>
<dbReference type="Pfam" id="PF05729">
    <property type="entry name" value="NACHT"/>
    <property type="match status" value="1"/>
</dbReference>
<evidence type="ECO:0000313" key="6">
    <source>
        <dbReference type="Proteomes" id="UP000472274"/>
    </source>
</evidence>
<evidence type="ECO:0000313" key="5">
    <source>
        <dbReference type="Ensembl" id="ENSTMTP00000009333.1"/>
    </source>
</evidence>
<evidence type="ECO:0000259" key="4">
    <source>
        <dbReference type="PROSITE" id="PS50988"/>
    </source>
</evidence>
<feature type="compositionally biased region" description="Basic and acidic residues" evidence="2">
    <location>
        <begin position="84"/>
        <end position="96"/>
    </location>
</feature>
<sequence length="1836" mass="200276">MKTPGPALRPSPASCWLENPFLGGHSPLLPAWVEETRARLLRPLPPSAPWLSSLTPTPCLVSAPVSTPSRVPLAPGGEDGTPARSEELEPPWRADAADPSGSLPQYTLSELPAEPSPEPLGLRDPSAQQPPGKGPQQHLREHKLALVNLVCCSLVEGSDLGAPRGPTRGRLVELCEELAHLEPEFILKVALYTRQELNIRATANFLLALAAWLPPCRPHLRRYLCASLQLPSDWTQVVALFQSLAGTRRPLAPLPRCLRTGLADKFKQFDAYQLAKYNSCKSRGKARGHPRSRQPGRELRSPVLRPQCCQPILPPGAASQRLLPWTRRFRLRQAFGKLQTKFESGQPSQEPRETKLFSLKALIRWLHISKPAQHVMSLLGCRYPSDLSSFSRSHLPGPWDPARAGTRMKLPQPQTWDRQLSQRGNKAAVWEELIDSGKLPFMAMLRNLRNIIRAGVSERHHRRVLSQLQNKESIIRSRQFPFRFLAANKVIQDMEEQLKKKDSPCLSNVELLRALLRRGKKQPWALRGVPGRPFWTRRELRAALSIPILFRAVKSEKQRLQKARELRPDPALLVRYHWALDAAIRISARHNLPPLPGRTLILCCTSNAMTTPYHRARELRGLGPEPMTALEVALLLGLMGRAVAERARLVLYGRGHWEEVQALAGSLLENVQSLHQQVQATMEPSSSSSTISDVLWDLVARGEPVDTLLVLSHSSEAPLAGPALRLVRDRVAPHCLFVNLCLEPWGCQGGPADEVELVGFSEQVLRFLAVRGTSRLLEHVGRMDEIHGLPPPLGAPRRHPELSSTSPALTPTPRSRWRSIRVFISSPVRDMQGERDVVLRAVLPALRARAAPHRLALQEIDLRWGITEQEARQERQLELCLSEVARSQLFVGILGERYGYVPREYSLPDAPQYEWVKSYPRGRSITELEVMQFLSSRRDSGSAAQAFFYLREPDFLGSVPEAWRADFVAESEDAQHRMADLKGHLGQHLGVASVSRYSCQWGGVAQGRPYVKGLEEFGARVLQDLWGALQRQFLQAELEPPGGEEEEGQELQDAFQDFQQRQFYARGKLLGAVAGRVREGRPPRRGAGGPLYVVTGAPGDGKTVFMAALARELSAHPPAWDASPTRCLVVSHFTGARPDQASARVVLSQLCACLSRLLGQTAPPPASYRGLVCCLESLLPAVAGSLRAAQRLAVLLDGADQIHGDSGQPVSDWIPVRLPPRVSLVLSIGEGSGLLDSLQRRADTVIIPLGSLDPCDRAGLVRRDLALYGKKLEETAFNNQMRLVLLKRGARQPLYLALLTQDLRAFTVYEKVSERIQTLPPALPALLQHMLGCLEQEHGAEPVAIAVAALWASKDGLLERDLLAVLTMWRELSGVPVTWEGGMAAGGRAATIPKAPIYSLMRSLRGLAGVCGAPSEATGSLLHLCGAPLRTAVERRYLKEPGLERAAHALIAAHLWKLCDPDVSRSFQGSEAGPLAALPYHLVCAGRPDLLGSLLTDLRFVAAHVRLGLLPVLGQAYALHAGSAQPPGEVGAFRAMVQAGAALLSENPSLLAQLAANAPDGSSLGAQAQALAPPEGRLLLWRNKAQDAPHPDSVALALPTSPTCVAISPCGRQAAVGSTDGTLYLLDMQSGQELKTLLSGGAGFSACVFLADGTLCLGTFAGGLETWGLHEGSRLLATDAHQAQVTGCCVSPDRRQLASVSLDGHLKLWDSAQGHLTWELDLSCPLNCAAFHPDGQLVATGGWDGAVTILGLQNRSVLSGHDTSVRAVSFSPAGTMLASGCLAGTVHLWSWREVVSLVTFPAHQGFVSEIKFLSGGQVLLTAGEDSKVLWVRSEGH</sequence>
<organism evidence="5 6">
    <name type="scientific">Terrapene triunguis</name>
    <name type="common">Three-toed box turtle</name>
    <dbReference type="NCBI Taxonomy" id="2587831"/>
    <lineage>
        <taxon>Eukaryota</taxon>
        <taxon>Metazoa</taxon>
        <taxon>Chordata</taxon>
        <taxon>Craniata</taxon>
        <taxon>Vertebrata</taxon>
        <taxon>Euteleostomi</taxon>
        <taxon>Archelosauria</taxon>
        <taxon>Testudinata</taxon>
        <taxon>Testudines</taxon>
        <taxon>Cryptodira</taxon>
        <taxon>Durocryptodira</taxon>
        <taxon>Testudinoidea</taxon>
        <taxon>Emydidae</taxon>
        <taxon>Terrapene</taxon>
    </lineage>
</organism>
<dbReference type="InterPro" id="IPR052652">
    <property type="entry name" value="Telomerase_Complex_Comp"/>
</dbReference>
<dbReference type="InterPro" id="IPR027417">
    <property type="entry name" value="P-loop_NTPase"/>
</dbReference>
<dbReference type="InterPro" id="IPR037214">
    <property type="entry name" value="TROVE_dom_sf"/>
</dbReference>
<dbReference type="Pfam" id="PF00400">
    <property type="entry name" value="WD40"/>
    <property type="match status" value="5"/>
</dbReference>
<dbReference type="InterPro" id="IPR007111">
    <property type="entry name" value="NACHT_NTPase"/>
</dbReference>
<dbReference type="Pfam" id="PF05731">
    <property type="entry name" value="TROVE"/>
    <property type="match status" value="1"/>
</dbReference>
<dbReference type="Pfam" id="PF19334">
    <property type="entry name" value="DUF5920"/>
    <property type="match status" value="1"/>
</dbReference>
<dbReference type="PROSITE" id="PS50837">
    <property type="entry name" value="NACHT"/>
    <property type="match status" value="1"/>
</dbReference>
<dbReference type="GeneTree" id="ENSGT00940000167043"/>
<dbReference type="PROSITE" id="PS50082">
    <property type="entry name" value="WD_REPEATS_2"/>
    <property type="match status" value="2"/>
</dbReference>
<evidence type="ECO:0000256" key="1">
    <source>
        <dbReference type="PROSITE-ProRule" id="PRU00221"/>
    </source>
</evidence>
<dbReference type="InterPro" id="IPR045804">
    <property type="entry name" value="DUF5920"/>
</dbReference>
<keyword evidence="1" id="KW-0853">WD repeat</keyword>
<keyword evidence="6" id="KW-1185">Reference proteome</keyword>
<dbReference type="GO" id="GO:0070034">
    <property type="term" value="F:telomerase RNA binding"/>
    <property type="evidence" value="ECO:0007669"/>
    <property type="project" value="TreeGrafter"/>
</dbReference>
<dbReference type="CDD" id="cd00200">
    <property type="entry name" value="WD40"/>
    <property type="match status" value="1"/>
</dbReference>
<evidence type="ECO:0000256" key="2">
    <source>
        <dbReference type="SAM" id="MobiDB-lite"/>
    </source>
</evidence>
<dbReference type="SMART" id="SM00320">
    <property type="entry name" value="WD40"/>
    <property type="match status" value="5"/>
</dbReference>
<dbReference type="Gene3D" id="1.25.40.370">
    <property type="match status" value="1"/>
</dbReference>
<dbReference type="InterPro" id="IPR036322">
    <property type="entry name" value="WD40_repeat_dom_sf"/>
</dbReference>
<name>A0A674IMG3_9SAUR</name>
<dbReference type="PROSITE" id="PS50294">
    <property type="entry name" value="WD_REPEATS_REGION"/>
    <property type="match status" value="2"/>
</dbReference>
<dbReference type="InParanoid" id="A0A674IMG3"/>
<feature type="compositionally biased region" description="Polar residues" evidence="2">
    <location>
        <begin position="802"/>
        <end position="813"/>
    </location>
</feature>
<protein>
    <submittedName>
        <fullName evidence="5">Telomerase associated protein 1</fullName>
    </submittedName>
</protein>
<gene>
    <name evidence="5" type="primary">TEP1</name>
</gene>
<dbReference type="Gene3D" id="3.40.50.410">
    <property type="entry name" value="von Willebrand factor, type A domain"/>
    <property type="match status" value="1"/>
</dbReference>
<dbReference type="PROSITE" id="PS50988">
    <property type="entry name" value="TROVE"/>
    <property type="match status" value="1"/>
</dbReference>
<feature type="repeat" description="WD" evidence="1">
    <location>
        <begin position="1678"/>
        <end position="1710"/>
    </location>
</feature>
<dbReference type="Pfam" id="PF13271">
    <property type="entry name" value="DUF4062"/>
    <property type="match status" value="1"/>
</dbReference>
<feature type="domain" description="NACHT" evidence="3">
    <location>
        <begin position="1090"/>
        <end position="1315"/>
    </location>
</feature>
<feature type="region of interest" description="Disordered" evidence="2">
    <location>
        <begin position="789"/>
        <end position="813"/>
    </location>
</feature>
<feature type="domain" description="TROVE" evidence="4">
    <location>
        <begin position="127"/>
        <end position="597"/>
    </location>
</feature>
<proteinExistence type="predicted"/>
<evidence type="ECO:0000259" key="3">
    <source>
        <dbReference type="PROSITE" id="PS50837"/>
    </source>
</evidence>
<reference evidence="5" key="1">
    <citation type="submission" date="2025-08" db="UniProtKB">
        <authorList>
            <consortium name="Ensembl"/>
        </authorList>
    </citation>
    <scope>IDENTIFICATION</scope>
</reference>
<dbReference type="InterPro" id="IPR025139">
    <property type="entry name" value="DUF4062"/>
</dbReference>
<dbReference type="SUPFAM" id="SSF52540">
    <property type="entry name" value="P-loop containing nucleoside triphosphate hydrolases"/>
    <property type="match status" value="1"/>
</dbReference>